<evidence type="ECO:0000256" key="7">
    <source>
        <dbReference type="ARBA" id="ARBA00050021"/>
    </source>
</evidence>
<dbReference type="InterPro" id="IPR000819">
    <property type="entry name" value="Peptidase_M17_C"/>
</dbReference>
<comment type="similarity">
    <text evidence="1">Belongs to the peptidase M17 family.</text>
</comment>
<keyword evidence="4" id="KW-0378">Hydrolase</keyword>
<dbReference type="GO" id="GO:0030145">
    <property type="term" value="F:manganese ion binding"/>
    <property type="evidence" value="ECO:0007669"/>
    <property type="project" value="InterPro"/>
</dbReference>
<sequence>MTADTGTVHYLLLPSLPAPGGAATAESPELASGLAAGRAALAVALFASDDAARADLAAAEAQLVACLDAGGVARNAGSAAAGGAARFVILTAAGPRTVVACHVPARRTGPGAPGDLERLAEAGWRFGAAAPGGTLYWPAGSRVGDALPREDADEWGGLRDAQREALWHGAVLGGADPAEGDSSEHAARAVRPIFGDGAVVSDRAQRQAAAVAWVRRLTERPPNLLGPAELAAEISALAEGAGVQCEVWAGDELASRGFGATIGVGSGSERAPRVVRLTWGSDAAAAATLGLVGKGITFDSGGLNVKQDSSEMSWMKADMAAAAALSAALVLSAQATGADLADGRRVEAILPLCENVISGTAQRPGDVVTHPGGATSEVVDTDCEGRLVLADGIAWCRERGHAVILDAGTLTDGGAGLRASGVWSNHEGLARAVEHAGRVALDPVWPIPLPYGEESALESRVAGVRNAPLDRPDMGRHAASYLGGFAGDVPWVHIDLGGTAFLEAPLAGRPEGATGAGTLVSAEVAEAWLRGAPLIA</sequence>
<dbReference type="PANTHER" id="PTHR11963">
    <property type="entry name" value="LEUCINE AMINOPEPTIDASE-RELATED"/>
    <property type="match status" value="1"/>
</dbReference>
<evidence type="ECO:0000256" key="1">
    <source>
        <dbReference type="ARBA" id="ARBA00009528"/>
    </source>
</evidence>
<evidence type="ECO:0000256" key="3">
    <source>
        <dbReference type="ARBA" id="ARBA00022670"/>
    </source>
</evidence>
<dbReference type="Pfam" id="PF00883">
    <property type="entry name" value="Peptidase_M17"/>
    <property type="match status" value="1"/>
</dbReference>
<gene>
    <name evidence="10" type="ORF">EDF62_3117</name>
</gene>
<organism evidence="10 11">
    <name type="scientific">Leucobacter luti</name>
    <dbReference type="NCBI Taxonomy" id="340320"/>
    <lineage>
        <taxon>Bacteria</taxon>
        <taxon>Bacillati</taxon>
        <taxon>Actinomycetota</taxon>
        <taxon>Actinomycetes</taxon>
        <taxon>Micrococcales</taxon>
        <taxon>Microbacteriaceae</taxon>
        <taxon>Leucobacter</taxon>
    </lineage>
</organism>
<evidence type="ECO:0000313" key="11">
    <source>
        <dbReference type="Proteomes" id="UP000295601"/>
    </source>
</evidence>
<dbReference type="RefSeq" id="WP_133617667.1">
    <property type="nucleotide sequence ID" value="NZ_SNYA01000008.1"/>
</dbReference>
<evidence type="ECO:0000256" key="2">
    <source>
        <dbReference type="ARBA" id="ARBA00022438"/>
    </source>
</evidence>
<evidence type="ECO:0000256" key="6">
    <source>
        <dbReference type="ARBA" id="ARBA00049972"/>
    </source>
</evidence>
<evidence type="ECO:0000313" key="10">
    <source>
        <dbReference type="EMBL" id="TDP89819.1"/>
    </source>
</evidence>
<dbReference type="EMBL" id="SNYA01000008">
    <property type="protein sequence ID" value="TDP89819.1"/>
    <property type="molecule type" value="Genomic_DNA"/>
</dbReference>
<dbReference type="PRINTS" id="PR00481">
    <property type="entry name" value="LAMNOPPTDASE"/>
</dbReference>
<evidence type="ECO:0000259" key="9">
    <source>
        <dbReference type="Pfam" id="PF00883"/>
    </source>
</evidence>
<comment type="function">
    <text evidence="6">Presumably involved in the processing and regular turnover of intracellular proteins. Catalyzes the removal of unsubstituted N-terminal amino acids from various peptides.</text>
</comment>
<evidence type="ECO:0000256" key="4">
    <source>
        <dbReference type="ARBA" id="ARBA00022801"/>
    </source>
</evidence>
<accession>A0A4R6RSG7</accession>
<name>A0A4R6RSG7_9MICO</name>
<dbReference type="GO" id="GO:0070006">
    <property type="term" value="F:metalloaminopeptidase activity"/>
    <property type="evidence" value="ECO:0007669"/>
    <property type="project" value="InterPro"/>
</dbReference>
<dbReference type="GO" id="GO:0005737">
    <property type="term" value="C:cytoplasm"/>
    <property type="evidence" value="ECO:0007669"/>
    <property type="project" value="InterPro"/>
</dbReference>
<dbReference type="Proteomes" id="UP000295601">
    <property type="component" value="Unassembled WGS sequence"/>
</dbReference>
<reference evidence="10 11" key="1">
    <citation type="submission" date="2019-03" db="EMBL/GenBank/DDBJ databases">
        <title>Genomic analyses of the natural microbiome of Caenorhabditis elegans.</title>
        <authorList>
            <person name="Samuel B."/>
        </authorList>
    </citation>
    <scope>NUCLEOTIDE SEQUENCE [LARGE SCALE GENOMIC DNA]</scope>
    <source>
        <strain evidence="10 11">JUb18</strain>
    </source>
</reference>
<dbReference type="OrthoDB" id="8053041at2"/>
<dbReference type="Gene3D" id="3.40.630.10">
    <property type="entry name" value="Zn peptidases"/>
    <property type="match status" value="1"/>
</dbReference>
<keyword evidence="11" id="KW-1185">Reference proteome</keyword>
<keyword evidence="3" id="KW-0645">Protease</keyword>
<dbReference type="PANTHER" id="PTHR11963:SF23">
    <property type="entry name" value="CYTOSOL AMINOPEPTIDASE"/>
    <property type="match status" value="1"/>
</dbReference>
<dbReference type="AlphaFoldDB" id="A0A4R6RSG7"/>
<evidence type="ECO:0000256" key="5">
    <source>
        <dbReference type="ARBA" id="ARBA00033172"/>
    </source>
</evidence>
<comment type="caution">
    <text evidence="10">The sequence shown here is derived from an EMBL/GenBank/DDBJ whole genome shotgun (WGS) entry which is preliminary data.</text>
</comment>
<keyword evidence="2 10" id="KW-0031">Aminopeptidase</keyword>
<evidence type="ECO:0000256" key="8">
    <source>
        <dbReference type="ARBA" id="ARBA00050061"/>
    </source>
</evidence>
<proteinExistence type="inferred from homology"/>
<dbReference type="InterPro" id="IPR011356">
    <property type="entry name" value="Leucine_aapep/pepB"/>
</dbReference>
<dbReference type="GO" id="GO:0006508">
    <property type="term" value="P:proteolysis"/>
    <property type="evidence" value="ECO:0007669"/>
    <property type="project" value="UniProtKB-KW"/>
</dbReference>
<dbReference type="SUPFAM" id="SSF53187">
    <property type="entry name" value="Zn-dependent exopeptidases"/>
    <property type="match status" value="1"/>
</dbReference>
<feature type="domain" description="Cytosol aminopeptidase" evidence="9">
    <location>
        <begin position="213"/>
        <end position="518"/>
    </location>
</feature>
<protein>
    <recommendedName>
        <fullName evidence="7">Probable cytosol aminopeptidase</fullName>
    </recommendedName>
    <alternativeName>
        <fullName evidence="8">Leucine aminopeptidase</fullName>
    </alternativeName>
    <alternativeName>
        <fullName evidence="5">Leucyl aminopeptidase</fullName>
    </alternativeName>
</protein>